<protein>
    <submittedName>
        <fullName evidence="2">Uncharacterized protein</fullName>
    </submittedName>
</protein>
<name>A0A5B7HX13_PORTR</name>
<organism evidence="2 3">
    <name type="scientific">Portunus trituberculatus</name>
    <name type="common">Swimming crab</name>
    <name type="synonym">Neptunus trituberculatus</name>
    <dbReference type="NCBI Taxonomy" id="210409"/>
    <lineage>
        <taxon>Eukaryota</taxon>
        <taxon>Metazoa</taxon>
        <taxon>Ecdysozoa</taxon>
        <taxon>Arthropoda</taxon>
        <taxon>Crustacea</taxon>
        <taxon>Multicrustacea</taxon>
        <taxon>Malacostraca</taxon>
        <taxon>Eumalacostraca</taxon>
        <taxon>Eucarida</taxon>
        <taxon>Decapoda</taxon>
        <taxon>Pleocyemata</taxon>
        <taxon>Brachyura</taxon>
        <taxon>Eubrachyura</taxon>
        <taxon>Portunoidea</taxon>
        <taxon>Portunidae</taxon>
        <taxon>Portuninae</taxon>
        <taxon>Portunus</taxon>
    </lineage>
</organism>
<feature type="region of interest" description="Disordered" evidence="1">
    <location>
        <begin position="78"/>
        <end position="97"/>
    </location>
</feature>
<feature type="region of interest" description="Disordered" evidence="1">
    <location>
        <begin position="1"/>
        <end position="24"/>
    </location>
</feature>
<feature type="compositionally biased region" description="Polar residues" evidence="1">
    <location>
        <begin position="85"/>
        <end position="96"/>
    </location>
</feature>
<evidence type="ECO:0000313" key="2">
    <source>
        <dbReference type="EMBL" id="MPC74309.1"/>
    </source>
</evidence>
<evidence type="ECO:0000256" key="1">
    <source>
        <dbReference type="SAM" id="MobiDB-lite"/>
    </source>
</evidence>
<dbReference type="EMBL" id="VSRR010038678">
    <property type="protein sequence ID" value="MPC74309.1"/>
    <property type="molecule type" value="Genomic_DNA"/>
</dbReference>
<keyword evidence="3" id="KW-1185">Reference proteome</keyword>
<gene>
    <name evidence="2" type="ORF">E2C01_068666</name>
</gene>
<comment type="caution">
    <text evidence="2">The sequence shown here is derived from an EMBL/GenBank/DDBJ whole genome shotgun (WGS) entry which is preliminary data.</text>
</comment>
<accession>A0A5B7HX13</accession>
<evidence type="ECO:0000313" key="3">
    <source>
        <dbReference type="Proteomes" id="UP000324222"/>
    </source>
</evidence>
<dbReference type="Proteomes" id="UP000324222">
    <property type="component" value="Unassembled WGS sequence"/>
</dbReference>
<dbReference type="AlphaFoldDB" id="A0A5B7HX13"/>
<sequence>MQKKKKQVILSSVGGRSGSDRAPRALVPAHDLRKEVTRRRKAKQKAVTIAAKWFIHRRPSPRRPTVNPLRSRLQGFLLGQGNPAVPSSPSRNSDTFTRAHIPLVTHEASRWIPL</sequence>
<reference evidence="2 3" key="1">
    <citation type="submission" date="2019-05" db="EMBL/GenBank/DDBJ databases">
        <title>Another draft genome of Portunus trituberculatus and its Hox gene families provides insights of decapod evolution.</title>
        <authorList>
            <person name="Jeong J.-H."/>
            <person name="Song I."/>
            <person name="Kim S."/>
            <person name="Choi T."/>
            <person name="Kim D."/>
            <person name="Ryu S."/>
            <person name="Kim W."/>
        </authorList>
    </citation>
    <scope>NUCLEOTIDE SEQUENCE [LARGE SCALE GENOMIC DNA]</scope>
    <source>
        <tissue evidence="2">Muscle</tissue>
    </source>
</reference>
<proteinExistence type="predicted"/>